<dbReference type="InterPro" id="IPR036291">
    <property type="entry name" value="NAD(P)-bd_dom_sf"/>
</dbReference>
<gene>
    <name evidence="4" type="ORF">H7849_12435</name>
</gene>
<evidence type="ECO:0000256" key="1">
    <source>
        <dbReference type="ARBA" id="ARBA00006484"/>
    </source>
</evidence>
<dbReference type="AlphaFoldDB" id="A0A7G8BQ06"/>
<evidence type="ECO:0000259" key="3">
    <source>
        <dbReference type="SMART" id="SM00822"/>
    </source>
</evidence>
<dbReference type="InterPro" id="IPR020904">
    <property type="entry name" value="Sc_DH/Rdtase_CS"/>
</dbReference>
<dbReference type="PANTHER" id="PTHR43639">
    <property type="entry name" value="OXIDOREDUCTASE, SHORT-CHAIN DEHYDROGENASE/REDUCTASE FAMILY (AFU_ORTHOLOGUE AFUA_5G02870)"/>
    <property type="match status" value="1"/>
</dbReference>
<evidence type="ECO:0000313" key="4">
    <source>
        <dbReference type="EMBL" id="QNI34626.1"/>
    </source>
</evidence>
<keyword evidence="2" id="KW-0560">Oxidoreductase</keyword>
<keyword evidence="5" id="KW-1185">Reference proteome</keyword>
<comment type="similarity">
    <text evidence="1">Belongs to the short-chain dehydrogenases/reductases (SDR) family.</text>
</comment>
<evidence type="ECO:0000313" key="5">
    <source>
        <dbReference type="Proteomes" id="UP000515312"/>
    </source>
</evidence>
<dbReference type="PANTHER" id="PTHR43639:SF1">
    <property type="entry name" value="SHORT-CHAIN DEHYDROGENASE_REDUCTASE FAMILY PROTEIN"/>
    <property type="match status" value="1"/>
</dbReference>
<sequence length="252" mass="26329">MNRLEGKVAIVTGASKGLGAAIAKKLAAEGASVVVNYASSKTDADRVVSEIAAKGGNAIAVQANVGDRAEIAKLFAESKKAFGKLDVLVNNAGVYEFLPLEAITDAHYRRLFDVNVLGLIATTQEAVKQFGENGGSIINVSSIVSLTPPVSASVYSATKGAVDALTVSWARELAVRKIRVNTIHPGLIPTEGVQANMQNGNYAEERMKKLISVTPLGRLGTPEDVAHAAVYLASDESAFMTGEGIVLSGGYR</sequence>
<dbReference type="FunFam" id="3.40.50.720:FF:000084">
    <property type="entry name" value="Short-chain dehydrogenase reductase"/>
    <property type="match status" value="1"/>
</dbReference>
<reference evidence="4 5" key="1">
    <citation type="submission" date="2020-08" db="EMBL/GenBank/DDBJ databases">
        <title>Edaphobacter telluris sp. nov. and Acidobacterium dinghuensis sp. nov., two acidobacteria isolated from forest soil.</title>
        <authorList>
            <person name="Fu J."/>
            <person name="Qiu L."/>
        </authorList>
    </citation>
    <scope>NUCLEOTIDE SEQUENCE [LARGE SCALE GENOMIC DNA]</scope>
    <source>
        <strain evidence="4">4Y35</strain>
    </source>
</reference>
<dbReference type="NCBIfam" id="NF005559">
    <property type="entry name" value="PRK07231.1"/>
    <property type="match status" value="1"/>
</dbReference>
<accession>A0A7G8BQ06</accession>
<evidence type="ECO:0000256" key="2">
    <source>
        <dbReference type="ARBA" id="ARBA00023002"/>
    </source>
</evidence>
<feature type="domain" description="Ketoreductase" evidence="3">
    <location>
        <begin position="7"/>
        <end position="192"/>
    </location>
</feature>
<dbReference type="SMART" id="SM00822">
    <property type="entry name" value="PKS_KR"/>
    <property type="match status" value="1"/>
</dbReference>
<dbReference type="RefSeq" id="WP_186746933.1">
    <property type="nucleotide sequence ID" value="NZ_CP060394.1"/>
</dbReference>
<dbReference type="Pfam" id="PF13561">
    <property type="entry name" value="adh_short_C2"/>
    <property type="match status" value="1"/>
</dbReference>
<dbReference type="Proteomes" id="UP000515312">
    <property type="component" value="Chromosome"/>
</dbReference>
<dbReference type="PRINTS" id="PR00081">
    <property type="entry name" value="GDHRDH"/>
</dbReference>
<dbReference type="InterPro" id="IPR057326">
    <property type="entry name" value="KR_dom"/>
</dbReference>
<organism evidence="4 5">
    <name type="scientific">Alloacidobacterium dinghuense</name>
    <dbReference type="NCBI Taxonomy" id="2763107"/>
    <lineage>
        <taxon>Bacteria</taxon>
        <taxon>Pseudomonadati</taxon>
        <taxon>Acidobacteriota</taxon>
        <taxon>Terriglobia</taxon>
        <taxon>Terriglobales</taxon>
        <taxon>Acidobacteriaceae</taxon>
        <taxon>Alloacidobacterium</taxon>
    </lineage>
</organism>
<protein>
    <submittedName>
        <fullName evidence="4">SDR family oxidoreductase</fullName>
    </submittedName>
</protein>
<dbReference type="GO" id="GO:0016491">
    <property type="term" value="F:oxidoreductase activity"/>
    <property type="evidence" value="ECO:0007669"/>
    <property type="project" value="UniProtKB-KW"/>
</dbReference>
<dbReference type="EMBL" id="CP060394">
    <property type="protein sequence ID" value="QNI34626.1"/>
    <property type="molecule type" value="Genomic_DNA"/>
</dbReference>
<proteinExistence type="inferred from homology"/>
<dbReference type="PROSITE" id="PS00061">
    <property type="entry name" value="ADH_SHORT"/>
    <property type="match status" value="1"/>
</dbReference>
<dbReference type="Gene3D" id="3.40.50.720">
    <property type="entry name" value="NAD(P)-binding Rossmann-like Domain"/>
    <property type="match status" value="1"/>
</dbReference>
<name>A0A7G8BQ06_9BACT</name>
<dbReference type="SUPFAM" id="SSF51735">
    <property type="entry name" value="NAD(P)-binding Rossmann-fold domains"/>
    <property type="match status" value="1"/>
</dbReference>
<dbReference type="PRINTS" id="PR00080">
    <property type="entry name" value="SDRFAMILY"/>
</dbReference>
<dbReference type="InterPro" id="IPR002347">
    <property type="entry name" value="SDR_fam"/>
</dbReference>
<dbReference type="KEGG" id="adin:H7849_12435"/>